<proteinExistence type="predicted"/>
<feature type="region of interest" description="Disordered" evidence="1">
    <location>
        <begin position="119"/>
        <end position="164"/>
    </location>
</feature>
<protein>
    <recommendedName>
        <fullName evidence="2">C2H2-type domain-containing protein</fullName>
    </recommendedName>
</protein>
<dbReference type="InterPro" id="IPR013087">
    <property type="entry name" value="Znf_C2H2_type"/>
</dbReference>
<reference evidence="3 4" key="1">
    <citation type="submission" date="2015-07" db="EMBL/GenBank/DDBJ databases">
        <title>The genome of the fungus Escovopsis weberi, a specialized disease agent of ant agriculture.</title>
        <authorList>
            <person name="de Man T.J."/>
            <person name="Stajich J.E."/>
            <person name="Kubicek C.P."/>
            <person name="Chenthamara K."/>
            <person name="Atanasova L."/>
            <person name="Druzhinina I.S."/>
            <person name="Birnbaum S."/>
            <person name="Barribeau S.M."/>
            <person name="Teiling C."/>
            <person name="Suen G."/>
            <person name="Currie C."/>
            <person name="Gerardo N.M."/>
        </authorList>
    </citation>
    <scope>NUCLEOTIDE SEQUENCE [LARGE SCALE GENOMIC DNA]</scope>
</reference>
<comment type="caution">
    <text evidence="3">The sequence shown here is derived from an EMBL/GenBank/DDBJ whole genome shotgun (WGS) entry which is preliminary data.</text>
</comment>
<feature type="region of interest" description="Disordered" evidence="1">
    <location>
        <begin position="221"/>
        <end position="309"/>
    </location>
</feature>
<feature type="compositionally biased region" description="Polar residues" evidence="1">
    <location>
        <begin position="300"/>
        <end position="309"/>
    </location>
</feature>
<accession>A0A0M9VSD2</accession>
<dbReference type="AlphaFoldDB" id="A0A0M9VSD2"/>
<feature type="compositionally biased region" description="Low complexity" evidence="1">
    <location>
        <begin position="288"/>
        <end position="299"/>
    </location>
</feature>
<evidence type="ECO:0000256" key="1">
    <source>
        <dbReference type="SAM" id="MobiDB-lite"/>
    </source>
</evidence>
<dbReference type="PROSITE" id="PS00028">
    <property type="entry name" value="ZINC_FINGER_C2H2_1"/>
    <property type="match status" value="1"/>
</dbReference>
<organism evidence="3 4">
    <name type="scientific">Escovopsis weberi</name>
    <dbReference type="NCBI Taxonomy" id="150374"/>
    <lineage>
        <taxon>Eukaryota</taxon>
        <taxon>Fungi</taxon>
        <taxon>Dikarya</taxon>
        <taxon>Ascomycota</taxon>
        <taxon>Pezizomycotina</taxon>
        <taxon>Sordariomycetes</taxon>
        <taxon>Hypocreomycetidae</taxon>
        <taxon>Hypocreales</taxon>
        <taxon>Hypocreaceae</taxon>
        <taxon>Escovopsis</taxon>
    </lineage>
</organism>
<dbReference type="EMBL" id="LGSR01000022">
    <property type="protein sequence ID" value="KOS17585.1"/>
    <property type="molecule type" value="Genomic_DNA"/>
</dbReference>
<evidence type="ECO:0000313" key="3">
    <source>
        <dbReference type="EMBL" id="KOS17585.1"/>
    </source>
</evidence>
<gene>
    <name evidence="3" type="ORF">ESCO_003145</name>
</gene>
<name>A0A0M9VSD2_ESCWE</name>
<feature type="region of interest" description="Disordered" evidence="1">
    <location>
        <begin position="810"/>
        <end position="835"/>
    </location>
</feature>
<evidence type="ECO:0000259" key="2">
    <source>
        <dbReference type="PROSITE" id="PS00028"/>
    </source>
</evidence>
<keyword evidence="4" id="KW-1185">Reference proteome</keyword>
<feature type="domain" description="C2H2-type" evidence="2">
    <location>
        <begin position="50"/>
        <end position="74"/>
    </location>
</feature>
<feature type="region of interest" description="Disordered" evidence="1">
    <location>
        <begin position="717"/>
        <end position="744"/>
    </location>
</feature>
<dbReference type="STRING" id="150374.A0A0M9VSD2"/>
<evidence type="ECO:0000313" key="4">
    <source>
        <dbReference type="Proteomes" id="UP000053831"/>
    </source>
</evidence>
<sequence length="835" mass="91306">MSSLDDEQAPLSCASLNAPRDDCALYRFIVWAAVKRNACHKMTEEQRRECPLLCCRKGFPNHELMLRHLYTCEHLAGGEYWCYDCERAEKLNDAKCRRCLGHPSKRRKLMSMAKRVFGSLGNRPKIGSGSGGSSSSNNDSNNHPAALTTPASGLGADEQPPTYDSVFTPVFAELPSNEIHEIDSNEVGLPTIPEGDPDPAPDMFFMLQAQYPLSHDPQIKTDPHPPDIEADFINWGEPSPSPETVAPQNLLRPAPVRPSDKPALQLHTHGLEHYRPQARRRSKALAPSSSIRSTSSVESADSNSSTESYDISPLSGWSGAWAKSTTGFASVLTSPCDDLVSPEDALPAVDAFAGSSKPMDFTGPELGEIVANTFLSELPAEVPGIGAYSRELLLHDPMTTALEQSDFSFEATVPLHPGLSVHPAMGMTDGIDMPQAFPPAPEMLSASDLGNAHSLVEAAEDTLRVHISESAVKLGQLSSNAVANEFRSMSPAAVALAGLETMTNILDGRPATTCTSMICFIHLVYSLSLMVHEQDIEIRCGGLFRQALLYSNWFSEHERPWYIEAVYSLWKPSQISDADVIEILKAAPGGPASVSSGKGKAIERSLEGPDADSLVFVAQYFLDELEYLALREVEHPDVRASALCMHHIKDFLHMDHDAPSPFSIAAKFLVERGFSTQFYGVPEFLPSAQNIVEQVKSGRISTVRQLELELMQAGKPPPLLPANAAATGKPTRAPTPAPNQGPASIKVESNSCCEICGYRPKGDPRWFGGSMAKHKKLQHSEETKIYRCPYPGCTSQYSKRPDNLRQHQIEKGHFVDGQGPARKRSRKREWTTEAE</sequence>
<dbReference type="OrthoDB" id="5366163at2759"/>
<feature type="compositionally biased region" description="Low complexity" evidence="1">
    <location>
        <begin position="133"/>
        <end position="142"/>
    </location>
</feature>
<dbReference type="Proteomes" id="UP000053831">
    <property type="component" value="Unassembled WGS sequence"/>
</dbReference>